<dbReference type="InterPro" id="IPR011035">
    <property type="entry name" value="Ribosomal_bL25/Gln-tRNA_synth"/>
</dbReference>
<dbReference type="RefSeq" id="WP_013110884.1">
    <property type="nucleotide sequence ID" value="NZ_LYDR01000154.1"/>
</dbReference>
<dbReference type="PANTHER" id="PTHR33284">
    <property type="entry name" value="RIBOSOMAL PROTEIN L25/GLN-TRNA SYNTHETASE, ANTI-CODON-BINDING DOMAIN-CONTAINING PROTEIN"/>
    <property type="match status" value="1"/>
</dbReference>
<accession>A0A1C3E4S2</accession>
<dbReference type="CDD" id="cd00495">
    <property type="entry name" value="Ribosomal_L25_TL5_CTC"/>
    <property type="match status" value="1"/>
</dbReference>
<evidence type="ECO:0000313" key="8">
    <source>
        <dbReference type="EMBL" id="ODA28230.1"/>
    </source>
</evidence>
<dbReference type="GO" id="GO:0003735">
    <property type="term" value="F:structural constituent of ribosome"/>
    <property type="evidence" value="ECO:0007669"/>
    <property type="project" value="InterPro"/>
</dbReference>
<evidence type="ECO:0000256" key="1">
    <source>
        <dbReference type="ARBA" id="ARBA00022730"/>
    </source>
</evidence>
<evidence type="ECO:0000256" key="3">
    <source>
        <dbReference type="ARBA" id="ARBA00022980"/>
    </source>
</evidence>
<reference evidence="8 9" key="1">
    <citation type="submission" date="2016-05" db="EMBL/GenBank/DDBJ databases">
        <title>Genomic and physiological characterization of Planctopirus sp. isolated from fresh water lake.</title>
        <authorList>
            <person name="Subhash Y."/>
            <person name="Ramana C."/>
        </authorList>
    </citation>
    <scope>NUCLEOTIDE SEQUENCE [LARGE SCALE GENOMIC DNA]</scope>
    <source>
        <strain evidence="8 9">JC280</strain>
    </source>
</reference>
<keyword evidence="2 5" id="KW-0694">RNA-binding</keyword>
<dbReference type="Proteomes" id="UP000094828">
    <property type="component" value="Unassembled WGS sequence"/>
</dbReference>
<name>A0A1C3E4S2_9PLAN</name>
<dbReference type="GO" id="GO:0008097">
    <property type="term" value="F:5S rRNA binding"/>
    <property type="evidence" value="ECO:0007669"/>
    <property type="project" value="InterPro"/>
</dbReference>
<sequence>MSADSKVSVKKRQKLGTAETRRLRLSGLVPGIVYGHQQEPQPVVVDETLIHPIVVSGHKVVDLDVEGVLEKAIIRDVQVDPFTRLIQHIDFMRVDPNERVTVDVAIELKGTAPGILSGGMLEHQLHSIKVDCLAYQIPDSIVVKVSDLQLGGVIHVNELEIPPGVHVQTQGELIVVHVVKVSTRELDLAAPGAAEPEVIGKKAGEAEADAAPAKKK</sequence>
<dbReference type="InterPro" id="IPR037121">
    <property type="entry name" value="Ribosomal_bL25_C"/>
</dbReference>
<protein>
    <recommendedName>
        <fullName evidence="5">Large ribosomal subunit protein bL25</fullName>
    </recommendedName>
    <alternativeName>
        <fullName evidence="5">General stress protein CTC</fullName>
    </alternativeName>
</protein>
<dbReference type="EMBL" id="LYDR01000154">
    <property type="protein sequence ID" value="ODA28230.1"/>
    <property type="molecule type" value="Genomic_DNA"/>
</dbReference>
<comment type="subunit">
    <text evidence="5">Part of the 50S ribosomal subunit; part of the 5S rRNA/L5/L18/L25 subcomplex. Contacts the 5S rRNA. Binds to the 5S rRNA independently of L5 and L18.</text>
</comment>
<dbReference type="GO" id="GO:0006412">
    <property type="term" value="P:translation"/>
    <property type="evidence" value="ECO:0007669"/>
    <property type="project" value="UniProtKB-UniRule"/>
</dbReference>
<evidence type="ECO:0000259" key="6">
    <source>
        <dbReference type="Pfam" id="PF01386"/>
    </source>
</evidence>
<dbReference type="HAMAP" id="MF_01334">
    <property type="entry name" value="Ribosomal_bL25_CTC"/>
    <property type="match status" value="1"/>
</dbReference>
<dbReference type="Gene3D" id="2.40.240.10">
    <property type="entry name" value="Ribosomal Protein L25, Chain P"/>
    <property type="match status" value="1"/>
</dbReference>
<dbReference type="InterPro" id="IPR020930">
    <property type="entry name" value="Ribosomal_uL5_bac-type"/>
</dbReference>
<dbReference type="STRING" id="1841610.A6X21_01085"/>
<dbReference type="AlphaFoldDB" id="A0A1C3E4S2"/>
<dbReference type="GO" id="GO:0022625">
    <property type="term" value="C:cytosolic large ribosomal subunit"/>
    <property type="evidence" value="ECO:0007669"/>
    <property type="project" value="TreeGrafter"/>
</dbReference>
<proteinExistence type="inferred from homology"/>
<keyword evidence="3 5" id="KW-0689">Ribosomal protein</keyword>
<dbReference type="InterPro" id="IPR020056">
    <property type="entry name" value="Rbsml_bL25/Gln-tRNA_synth_N"/>
</dbReference>
<dbReference type="Pfam" id="PF14693">
    <property type="entry name" value="Ribosomal_TL5_C"/>
    <property type="match status" value="1"/>
</dbReference>
<dbReference type="OrthoDB" id="9790002at2"/>
<comment type="similarity">
    <text evidence="5">Belongs to the bacterial ribosomal protein bL25 family. CTC subfamily.</text>
</comment>
<keyword evidence="4 5" id="KW-0687">Ribonucleoprotein</keyword>
<dbReference type="PANTHER" id="PTHR33284:SF1">
    <property type="entry name" value="RIBOSOMAL PROTEIN L25_GLN-TRNA SYNTHETASE, ANTI-CODON-BINDING DOMAIN-CONTAINING PROTEIN"/>
    <property type="match status" value="1"/>
</dbReference>
<dbReference type="InterPro" id="IPR001021">
    <property type="entry name" value="Ribosomal_bL25_long"/>
</dbReference>
<evidence type="ECO:0000256" key="4">
    <source>
        <dbReference type="ARBA" id="ARBA00023274"/>
    </source>
</evidence>
<comment type="caution">
    <text evidence="8">The sequence shown here is derived from an EMBL/GenBank/DDBJ whole genome shotgun (WGS) entry which is preliminary data.</text>
</comment>
<dbReference type="NCBIfam" id="TIGR00731">
    <property type="entry name" value="bL25_bact_ctc"/>
    <property type="match status" value="1"/>
</dbReference>
<feature type="domain" description="Large ribosomal subunit protein bL25 L25" evidence="6">
    <location>
        <begin position="8"/>
        <end position="91"/>
    </location>
</feature>
<keyword evidence="9" id="KW-1185">Reference proteome</keyword>
<evidence type="ECO:0000313" key="9">
    <source>
        <dbReference type="Proteomes" id="UP000094828"/>
    </source>
</evidence>
<dbReference type="Pfam" id="PF01386">
    <property type="entry name" value="Ribosomal_L25p"/>
    <property type="match status" value="1"/>
</dbReference>
<dbReference type="Gene3D" id="2.170.120.20">
    <property type="entry name" value="Ribosomal protein L25, beta domain"/>
    <property type="match status" value="1"/>
</dbReference>
<evidence type="ECO:0000256" key="5">
    <source>
        <dbReference type="HAMAP-Rule" id="MF_01334"/>
    </source>
</evidence>
<dbReference type="SUPFAM" id="SSF50715">
    <property type="entry name" value="Ribosomal protein L25-like"/>
    <property type="match status" value="1"/>
</dbReference>
<dbReference type="InterPro" id="IPR020057">
    <property type="entry name" value="Ribosomal_bL25_b-dom"/>
</dbReference>
<gene>
    <name evidence="5" type="primary">rplY</name>
    <name evidence="5" type="synonym">ctc</name>
    <name evidence="8" type="ORF">A6X21_01085</name>
</gene>
<comment type="function">
    <text evidence="5">This is one of the proteins that binds to the 5S RNA in the ribosome where it forms part of the central protuberance.</text>
</comment>
<evidence type="ECO:0000256" key="2">
    <source>
        <dbReference type="ARBA" id="ARBA00022884"/>
    </source>
</evidence>
<organism evidence="8 9">
    <name type="scientific">Planctopirus hydrillae</name>
    <dbReference type="NCBI Taxonomy" id="1841610"/>
    <lineage>
        <taxon>Bacteria</taxon>
        <taxon>Pseudomonadati</taxon>
        <taxon>Planctomycetota</taxon>
        <taxon>Planctomycetia</taxon>
        <taxon>Planctomycetales</taxon>
        <taxon>Planctomycetaceae</taxon>
        <taxon>Planctopirus</taxon>
    </lineage>
</organism>
<dbReference type="InterPro" id="IPR029751">
    <property type="entry name" value="Ribosomal_L25_dom"/>
</dbReference>
<keyword evidence="1 5" id="KW-0699">rRNA-binding</keyword>
<evidence type="ECO:0000259" key="7">
    <source>
        <dbReference type="Pfam" id="PF14693"/>
    </source>
</evidence>
<feature type="domain" description="Large ribosomal subunit protein bL25 beta" evidence="7">
    <location>
        <begin position="100"/>
        <end position="180"/>
    </location>
</feature>